<evidence type="ECO:0000256" key="5">
    <source>
        <dbReference type="PIRNR" id="PIRNR000183"/>
    </source>
</evidence>
<comment type="similarity">
    <text evidence="1 5">Belongs to the AlaDH/PNT family.</text>
</comment>
<evidence type="ECO:0000256" key="2">
    <source>
        <dbReference type="ARBA" id="ARBA00012897"/>
    </source>
</evidence>
<feature type="domain" description="Alanine dehydrogenase/pyridine nucleotide transhydrogenase NAD(H)-binding" evidence="9">
    <location>
        <begin position="149"/>
        <end position="297"/>
    </location>
</feature>
<dbReference type="GO" id="GO:0042853">
    <property type="term" value="P:L-alanine catabolic process"/>
    <property type="evidence" value="ECO:0007669"/>
    <property type="project" value="InterPro"/>
</dbReference>
<feature type="binding site" evidence="8">
    <location>
        <position position="198"/>
    </location>
    <ligand>
        <name>NAD(+)</name>
        <dbReference type="ChEBI" id="CHEBI:57540"/>
    </ligand>
</feature>
<accession>A0A2T4TYN2</accession>
<gene>
    <name evidence="11" type="primary">ald</name>
    <name evidence="11" type="ORF">CLG94_06005</name>
</gene>
<dbReference type="Proteomes" id="UP000241436">
    <property type="component" value="Unassembled WGS sequence"/>
</dbReference>
<dbReference type="SMART" id="SM01002">
    <property type="entry name" value="AlaDh_PNT_C"/>
    <property type="match status" value="1"/>
</dbReference>
<comment type="catalytic activity">
    <reaction evidence="5">
        <text>L-alanine + NAD(+) + H2O = pyruvate + NH4(+) + NADH + H(+)</text>
        <dbReference type="Rhea" id="RHEA:18405"/>
        <dbReference type="ChEBI" id="CHEBI:15361"/>
        <dbReference type="ChEBI" id="CHEBI:15377"/>
        <dbReference type="ChEBI" id="CHEBI:15378"/>
        <dbReference type="ChEBI" id="CHEBI:28938"/>
        <dbReference type="ChEBI" id="CHEBI:57540"/>
        <dbReference type="ChEBI" id="CHEBI:57945"/>
        <dbReference type="ChEBI" id="CHEBI:57972"/>
        <dbReference type="EC" id="1.4.1.1"/>
    </reaction>
</comment>
<feature type="binding site" evidence="8">
    <location>
        <position position="279"/>
    </location>
    <ligand>
        <name>NAD(+)</name>
        <dbReference type="ChEBI" id="CHEBI:57540"/>
    </ligand>
</feature>
<evidence type="ECO:0000256" key="7">
    <source>
        <dbReference type="PIRSR" id="PIRSR000183-2"/>
    </source>
</evidence>
<evidence type="ECO:0000256" key="6">
    <source>
        <dbReference type="PIRSR" id="PIRSR000183-1"/>
    </source>
</evidence>
<evidence type="ECO:0000259" key="9">
    <source>
        <dbReference type="SMART" id="SM01002"/>
    </source>
</evidence>
<reference evidence="12" key="2">
    <citation type="journal article" date="2018" name="Environ. Microbiol.">
        <title>Bloom of a denitrifying methanotroph, 'Candidatus Methylomirabilis limnetica', in a deep stratified lake.</title>
        <authorList>
            <person name="Graf J.S."/>
            <person name="Mayr M.J."/>
            <person name="Marchant H.K."/>
            <person name="Tienken D."/>
            <person name="Hach P.F."/>
            <person name="Brand A."/>
            <person name="Schubert C.J."/>
            <person name="Kuypers M.M."/>
            <person name="Milucka J."/>
        </authorList>
    </citation>
    <scope>NUCLEOTIDE SEQUENCE [LARGE SCALE GENOMIC DNA]</scope>
    <source>
        <strain evidence="12">Zug</strain>
    </source>
</reference>
<dbReference type="RefSeq" id="WP_107561956.1">
    <property type="nucleotide sequence ID" value="NZ_NVQC01000017.1"/>
</dbReference>
<reference evidence="11 12" key="1">
    <citation type="submission" date="2017-09" db="EMBL/GenBank/DDBJ databases">
        <title>Bloom of a denitrifying methanotroph, Candidatus Methylomirabilis limnetica, in a deep stratified lake.</title>
        <authorList>
            <person name="Graf J.S."/>
            <person name="Marchant H.K."/>
            <person name="Tienken D."/>
            <person name="Hach P.F."/>
            <person name="Brand A."/>
            <person name="Schubert C.J."/>
            <person name="Kuypers M.M."/>
            <person name="Milucka J."/>
        </authorList>
    </citation>
    <scope>NUCLEOTIDE SEQUENCE [LARGE SCALE GENOMIC DNA]</scope>
    <source>
        <strain evidence="11 12">Zug</strain>
    </source>
</reference>
<dbReference type="PROSITE" id="PS00837">
    <property type="entry name" value="ALADH_PNT_2"/>
    <property type="match status" value="1"/>
</dbReference>
<dbReference type="GO" id="GO:0005886">
    <property type="term" value="C:plasma membrane"/>
    <property type="evidence" value="ECO:0007669"/>
    <property type="project" value="TreeGrafter"/>
</dbReference>
<feature type="binding site" evidence="8">
    <location>
        <position position="220"/>
    </location>
    <ligand>
        <name>NAD(+)</name>
        <dbReference type="ChEBI" id="CHEBI:57540"/>
    </ligand>
</feature>
<keyword evidence="3 5" id="KW-0560">Oxidoreductase</keyword>
<dbReference type="InterPro" id="IPR008143">
    <property type="entry name" value="Ala_DH/PNT_CS2"/>
</dbReference>
<dbReference type="FunFam" id="3.40.50.720:FF:000049">
    <property type="entry name" value="Alanine dehydrogenase"/>
    <property type="match status" value="1"/>
</dbReference>
<evidence type="ECO:0000256" key="1">
    <source>
        <dbReference type="ARBA" id="ARBA00005689"/>
    </source>
</evidence>
<keyword evidence="8" id="KW-0547">Nucleotide-binding</keyword>
<dbReference type="InterPro" id="IPR036291">
    <property type="entry name" value="NAD(P)-bd_dom_sf"/>
</dbReference>
<evidence type="ECO:0000313" key="11">
    <source>
        <dbReference type="EMBL" id="PTL36209.1"/>
    </source>
</evidence>
<comment type="caution">
    <text evidence="11">The sequence shown here is derived from an EMBL/GenBank/DDBJ whole genome shotgun (WGS) entry which is preliminary data.</text>
</comment>
<feature type="binding site" evidence="8">
    <location>
        <position position="203"/>
    </location>
    <ligand>
        <name>NAD(+)</name>
        <dbReference type="ChEBI" id="CHEBI:57540"/>
    </ligand>
</feature>
<dbReference type="EMBL" id="NVQC01000017">
    <property type="protein sequence ID" value="PTL36209.1"/>
    <property type="molecule type" value="Genomic_DNA"/>
</dbReference>
<dbReference type="Pfam" id="PF05222">
    <property type="entry name" value="AlaDh_PNT_N"/>
    <property type="match status" value="1"/>
</dbReference>
<protein>
    <recommendedName>
        <fullName evidence="2 5">Alanine dehydrogenase</fullName>
        <ecNumber evidence="2 5">1.4.1.1</ecNumber>
    </recommendedName>
</protein>
<organism evidence="11 12">
    <name type="scientific">Candidatus Methylomirabilis limnetica</name>
    <dbReference type="NCBI Taxonomy" id="2033718"/>
    <lineage>
        <taxon>Bacteria</taxon>
        <taxon>Candidatus Methylomirabilota</taxon>
        <taxon>Candidatus Methylomirabilia</taxon>
        <taxon>Candidatus Methylomirabilales</taxon>
        <taxon>Candidatus Methylomirabilaceae</taxon>
        <taxon>Candidatus Methylomirabilis</taxon>
    </lineage>
</organism>
<dbReference type="InterPro" id="IPR007698">
    <property type="entry name" value="AlaDH/PNT_NAD(H)-bd"/>
</dbReference>
<dbReference type="NCBIfam" id="TIGR00518">
    <property type="entry name" value="alaDH"/>
    <property type="match status" value="1"/>
</dbReference>
<feature type="active site" description="Proton donor/acceptor" evidence="6">
    <location>
        <position position="270"/>
    </location>
</feature>
<dbReference type="PIRSF" id="PIRSF000183">
    <property type="entry name" value="Alanine_dh"/>
    <property type="match status" value="1"/>
</dbReference>
<dbReference type="EC" id="1.4.1.1" evidence="2 5"/>
<feature type="binding site" evidence="7">
    <location>
        <position position="15"/>
    </location>
    <ligand>
        <name>substrate</name>
    </ligand>
</feature>
<dbReference type="InterPro" id="IPR007886">
    <property type="entry name" value="AlaDH/PNT_N"/>
</dbReference>
<feature type="domain" description="Alanine dehydrogenase/pyridine nucleotide transhydrogenase N-terminal" evidence="10">
    <location>
        <begin position="4"/>
        <end position="137"/>
    </location>
</feature>
<dbReference type="AlphaFoldDB" id="A0A2T4TYN2"/>
<feature type="binding site" evidence="8">
    <location>
        <begin position="267"/>
        <end position="270"/>
    </location>
    <ligand>
        <name>NAD(+)</name>
        <dbReference type="ChEBI" id="CHEBI:57540"/>
    </ligand>
</feature>
<dbReference type="InterPro" id="IPR008141">
    <property type="entry name" value="Ala_DH"/>
</dbReference>
<dbReference type="SMART" id="SM01003">
    <property type="entry name" value="AlaDh_PNT_N"/>
    <property type="match status" value="1"/>
</dbReference>
<dbReference type="SUPFAM" id="SSF52283">
    <property type="entry name" value="Formate/glycerate dehydrogenase catalytic domain-like"/>
    <property type="match status" value="1"/>
</dbReference>
<evidence type="ECO:0000256" key="8">
    <source>
        <dbReference type="PIRSR" id="PIRSR000183-3"/>
    </source>
</evidence>
<dbReference type="Gene3D" id="3.40.50.720">
    <property type="entry name" value="NAD(P)-binding Rossmann-like Domain"/>
    <property type="match status" value="2"/>
</dbReference>
<feature type="binding site" evidence="8">
    <location>
        <begin position="298"/>
        <end position="301"/>
    </location>
    <ligand>
        <name>NAD(+)</name>
        <dbReference type="ChEBI" id="CHEBI:57540"/>
    </ligand>
</feature>
<proteinExistence type="inferred from homology"/>
<dbReference type="PANTHER" id="PTHR42795">
    <property type="entry name" value="ALANINE DEHYDROGENASE"/>
    <property type="match status" value="1"/>
</dbReference>
<keyword evidence="4 5" id="KW-0520">NAD</keyword>
<sequence>MVIGVPKEIKEAESRVAIIPAGVQALRAHGHRVLIQRGAGVGSGLPDETYARAGAELVGDPSMIYGEADLIYKVKEPSPPECEMLREGQVLFTFLHLAPTPELTKRLLARRVVAVAYETVETPEGRKPLLEPMSEIAGRMAIHIGAYYLATPHGGRGVLIGGVPGVPPATVVILGGGTVGANAAKVAAGMGAWVYLLDVDQARMRYLDEILPENVTTLISNQMSIEECVKRADILIGAVYVSGARAPKLVTGEMVTLMKPGSVIVDVAVDQGGCIETSRPTSHSDPVYVVDGILHYCVANMPGAFARTSTFALTNVTLPYVLRLADSGWRRAILECPELSLGLNVALGHVTHPAVAEAHGLAYLPPLQVAKG</sequence>
<feature type="binding site" evidence="7">
    <location>
        <position position="75"/>
    </location>
    <ligand>
        <name>substrate</name>
    </ligand>
</feature>
<feature type="active site" description="Proton donor/acceptor" evidence="6">
    <location>
        <position position="96"/>
    </location>
</feature>
<dbReference type="PANTHER" id="PTHR42795:SF1">
    <property type="entry name" value="ALANINE DEHYDROGENASE"/>
    <property type="match status" value="1"/>
</dbReference>
<feature type="binding site" evidence="8">
    <location>
        <position position="134"/>
    </location>
    <ligand>
        <name>NAD(+)</name>
        <dbReference type="ChEBI" id="CHEBI:57540"/>
    </ligand>
</feature>
<dbReference type="GO" id="GO:0000166">
    <property type="term" value="F:nucleotide binding"/>
    <property type="evidence" value="ECO:0007669"/>
    <property type="project" value="UniProtKB-KW"/>
</dbReference>
<keyword evidence="12" id="KW-1185">Reference proteome</keyword>
<evidence type="ECO:0000313" key="12">
    <source>
        <dbReference type="Proteomes" id="UP000241436"/>
    </source>
</evidence>
<dbReference type="GO" id="GO:0000286">
    <property type="term" value="F:alanine dehydrogenase activity"/>
    <property type="evidence" value="ECO:0007669"/>
    <property type="project" value="UniProtKB-UniRule"/>
</dbReference>
<dbReference type="OrthoDB" id="9804592at2"/>
<name>A0A2T4TYN2_9BACT</name>
<dbReference type="Pfam" id="PF01262">
    <property type="entry name" value="AlaDh_PNT_C"/>
    <property type="match status" value="1"/>
</dbReference>
<evidence type="ECO:0000256" key="3">
    <source>
        <dbReference type="ARBA" id="ARBA00023002"/>
    </source>
</evidence>
<dbReference type="SUPFAM" id="SSF51735">
    <property type="entry name" value="NAD(P)-binding Rossmann-fold domains"/>
    <property type="match status" value="1"/>
</dbReference>
<evidence type="ECO:0000259" key="10">
    <source>
        <dbReference type="SMART" id="SM01003"/>
    </source>
</evidence>
<dbReference type="CDD" id="cd05305">
    <property type="entry name" value="L-AlaDH"/>
    <property type="match status" value="1"/>
</dbReference>
<evidence type="ECO:0000256" key="4">
    <source>
        <dbReference type="ARBA" id="ARBA00023027"/>
    </source>
</evidence>